<keyword evidence="3 6" id="KW-0133">Cell shape</keyword>
<evidence type="ECO:0000256" key="2">
    <source>
        <dbReference type="ARBA" id="ARBA00022679"/>
    </source>
</evidence>
<dbReference type="RefSeq" id="WP_344065168.1">
    <property type="nucleotide sequence ID" value="NZ_BAAAPN010000045.1"/>
</dbReference>
<dbReference type="InterPro" id="IPR005490">
    <property type="entry name" value="LD_TPept_cat_dom"/>
</dbReference>
<evidence type="ECO:0000256" key="6">
    <source>
        <dbReference type="PROSITE-ProRule" id="PRU01373"/>
    </source>
</evidence>
<keyword evidence="4 6" id="KW-0573">Peptidoglycan synthesis</keyword>
<comment type="caution">
    <text evidence="9">The sequence shown here is derived from an EMBL/GenBank/DDBJ whole genome shotgun (WGS) entry which is preliminary data.</text>
</comment>
<keyword evidence="10" id="KW-1185">Reference proteome</keyword>
<dbReference type="InterPro" id="IPR050979">
    <property type="entry name" value="LD-transpeptidase"/>
</dbReference>
<dbReference type="Gene3D" id="2.40.440.10">
    <property type="entry name" value="L,D-transpeptidase catalytic domain-like"/>
    <property type="match status" value="1"/>
</dbReference>
<sequence length="241" mass="25755">MKANRSMIGAAALALGLAVTIQAPAQAAEAKAADARVLAAQKIMLQYGIPTGTADGVSGPQTLRGLCTFRRMSGIGTSRAPLDTKTYNTLVAYAKKYPRITDIPASSYLGNATYLVAQETCQAMVYVKNNNYQKAMAISTGVSGHATPNGRYVIGSTDRGWHCSSLYPEGCGTHNVGRFAYISNFGNMYNRRHITGAVYVHGSTDVPTYPASHGCIRVTVTDSDWMYDNVGTIPTYVTGAY</sequence>
<keyword evidence="5 6" id="KW-0961">Cell wall biogenesis/degradation</keyword>
<reference evidence="10" key="1">
    <citation type="journal article" date="2019" name="Int. J. Syst. Evol. Microbiol.">
        <title>The Global Catalogue of Microorganisms (GCM) 10K type strain sequencing project: providing services to taxonomists for standard genome sequencing and annotation.</title>
        <authorList>
            <consortium name="The Broad Institute Genomics Platform"/>
            <consortium name="The Broad Institute Genome Sequencing Center for Infectious Disease"/>
            <person name="Wu L."/>
            <person name="Ma J."/>
        </authorList>
    </citation>
    <scope>NUCLEOTIDE SEQUENCE [LARGE SCALE GENOMIC DNA]</scope>
    <source>
        <strain evidence="10">JCM 15591</strain>
    </source>
</reference>
<dbReference type="Proteomes" id="UP001501475">
    <property type="component" value="Unassembled WGS sequence"/>
</dbReference>
<feature type="active site" description="Nucleophile" evidence="6">
    <location>
        <position position="215"/>
    </location>
</feature>
<dbReference type="Pfam" id="PF03734">
    <property type="entry name" value="YkuD"/>
    <property type="match status" value="1"/>
</dbReference>
<feature type="signal peptide" evidence="7">
    <location>
        <begin position="1"/>
        <end position="27"/>
    </location>
</feature>
<evidence type="ECO:0000256" key="4">
    <source>
        <dbReference type="ARBA" id="ARBA00022984"/>
    </source>
</evidence>
<feature type="active site" description="Proton donor/acceptor" evidence="6">
    <location>
        <position position="201"/>
    </location>
</feature>
<proteinExistence type="predicted"/>
<dbReference type="PANTHER" id="PTHR30582">
    <property type="entry name" value="L,D-TRANSPEPTIDASE"/>
    <property type="match status" value="1"/>
</dbReference>
<dbReference type="PROSITE" id="PS52029">
    <property type="entry name" value="LD_TPASE"/>
    <property type="match status" value="1"/>
</dbReference>
<evidence type="ECO:0000313" key="9">
    <source>
        <dbReference type="EMBL" id="GAA1759268.1"/>
    </source>
</evidence>
<dbReference type="CDD" id="cd16913">
    <property type="entry name" value="YkuD_like"/>
    <property type="match status" value="1"/>
</dbReference>
<evidence type="ECO:0000256" key="3">
    <source>
        <dbReference type="ARBA" id="ARBA00022960"/>
    </source>
</evidence>
<evidence type="ECO:0000256" key="5">
    <source>
        <dbReference type="ARBA" id="ARBA00023316"/>
    </source>
</evidence>
<evidence type="ECO:0000259" key="8">
    <source>
        <dbReference type="PROSITE" id="PS52029"/>
    </source>
</evidence>
<feature type="chain" id="PRO_5045159221" evidence="7">
    <location>
        <begin position="28"/>
        <end position="241"/>
    </location>
</feature>
<evidence type="ECO:0000256" key="7">
    <source>
        <dbReference type="SAM" id="SignalP"/>
    </source>
</evidence>
<accession>A0ABP4WP23</accession>
<keyword evidence="2" id="KW-0808">Transferase</keyword>
<dbReference type="PANTHER" id="PTHR30582:SF2">
    <property type="entry name" value="L,D-TRANSPEPTIDASE YCIB-RELATED"/>
    <property type="match status" value="1"/>
</dbReference>
<comment type="pathway">
    <text evidence="1 6">Cell wall biogenesis; peptidoglycan biosynthesis.</text>
</comment>
<feature type="domain" description="L,D-TPase catalytic" evidence="8">
    <location>
        <begin position="113"/>
        <end position="241"/>
    </location>
</feature>
<evidence type="ECO:0000256" key="1">
    <source>
        <dbReference type="ARBA" id="ARBA00004752"/>
    </source>
</evidence>
<dbReference type="SUPFAM" id="SSF141523">
    <property type="entry name" value="L,D-transpeptidase catalytic domain-like"/>
    <property type="match status" value="1"/>
</dbReference>
<name>A0ABP4WP23_9MICO</name>
<organism evidence="9 10">
    <name type="scientific">Nostocoides vanveenii</name>
    <dbReference type="NCBI Taxonomy" id="330835"/>
    <lineage>
        <taxon>Bacteria</taxon>
        <taxon>Bacillati</taxon>
        <taxon>Actinomycetota</taxon>
        <taxon>Actinomycetes</taxon>
        <taxon>Micrococcales</taxon>
        <taxon>Intrasporangiaceae</taxon>
        <taxon>Nostocoides</taxon>
    </lineage>
</organism>
<evidence type="ECO:0000313" key="10">
    <source>
        <dbReference type="Proteomes" id="UP001501475"/>
    </source>
</evidence>
<protein>
    <submittedName>
        <fullName evidence="9">L,D-transpeptidase family protein</fullName>
    </submittedName>
</protein>
<dbReference type="InterPro" id="IPR038063">
    <property type="entry name" value="Transpep_catalytic_dom"/>
</dbReference>
<dbReference type="EMBL" id="BAAAPN010000045">
    <property type="protein sequence ID" value="GAA1759268.1"/>
    <property type="molecule type" value="Genomic_DNA"/>
</dbReference>
<gene>
    <name evidence="9" type="ORF">GCM10009810_18460</name>
</gene>
<keyword evidence="7" id="KW-0732">Signal</keyword>